<dbReference type="EMBL" id="AB996602">
    <property type="protein sequence ID" value="BAS01769.1"/>
    <property type="molecule type" value="Genomic_DNA"/>
</dbReference>
<evidence type="ECO:0000256" key="3">
    <source>
        <dbReference type="ARBA" id="ARBA00023274"/>
    </source>
</evidence>
<keyword evidence="2 4" id="KW-0689">Ribosomal protein</keyword>
<dbReference type="GO" id="GO:0003735">
    <property type="term" value="F:structural constituent of ribosome"/>
    <property type="evidence" value="ECO:0007669"/>
    <property type="project" value="InterPro"/>
</dbReference>
<dbReference type="InterPro" id="IPR000439">
    <property type="entry name" value="Ribosomal_eL15"/>
</dbReference>
<proteinExistence type="inferred from homology"/>
<dbReference type="PANTHER" id="PTHR11847">
    <property type="entry name" value="RIBOSOMAL PROTEIN L15"/>
    <property type="match status" value="1"/>
</dbReference>
<geneLocation type="nucleomorph" evidence="5"/>
<dbReference type="Pfam" id="PF00827">
    <property type="entry name" value="Ribosomal_L15e"/>
    <property type="match status" value="1"/>
</dbReference>
<reference evidence="5" key="1">
    <citation type="journal article" date="2015" name="Genome Biol. Evol.">
        <title>Nucleomorph Genome Sequences of Two Chlorarachniophytes, Amorphochlora amoebiformis and Lotharella vacuolata.</title>
        <authorList>
            <person name="Suzuki S."/>
            <person name="Shirato S."/>
            <person name="Hirakawa Y."/>
            <person name="Ishida K."/>
        </authorList>
    </citation>
    <scope>NUCLEOTIDE SEQUENCE</scope>
    <source>
        <strain evidence="5">CCMP2058</strain>
    </source>
</reference>
<dbReference type="GO" id="GO:0022625">
    <property type="term" value="C:cytosolic large ribosomal subunit"/>
    <property type="evidence" value="ECO:0007669"/>
    <property type="project" value="TreeGrafter"/>
</dbReference>
<name>A0A0H5BQY7_9EUKA</name>
<accession>A0A0H5BQY7</accession>
<sequence length="209" mass="24778">MSFCQLLSKFWRKKSTYLIKLIQKVRLIKYFGNKKIINLKEPIRIDKAKKYGYKKLKNYRVYLIRIKKSINKKKSRKGKVFGKTKNHGTLKRKKNYSYKELAYQKLSSRRKKLKVLNLFKIIEVMLIIKNNIHSTVKANSTQVEIFLPNKLTKLWTHLKSCTYVIEAVCDEACQTSDSKINVARLSSKKYLAFKKFNTFEINKINIILN</sequence>
<dbReference type="GO" id="GO:0003723">
    <property type="term" value="F:RNA binding"/>
    <property type="evidence" value="ECO:0007669"/>
    <property type="project" value="TreeGrafter"/>
</dbReference>
<keyword evidence="5" id="KW-0542">Nucleomorph</keyword>
<gene>
    <name evidence="5" type="primary">rpl15</name>
</gene>
<dbReference type="InterPro" id="IPR012678">
    <property type="entry name" value="Ribosomal_uL23/eL15/eS24_sf"/>
</dbReference>
<organism evidence="5">
    <name type="scientific">Amorphochlora amoebiformis</name>
    <dbReference type="NCBI Taxonomy" id="1561963"/>
    <lineage>
        <taxon>Eukaryota</taxon>
        <taxon>Sar</taxon>
        <taxon>Rhizaria</taxon>
        <taxon>Cercozoa</taxon>
        <taxon>Chlorarachniophyceae</taxon>
        <taxon>Amorphochlora</taxon>
    </lineage>
</organism>
<evidence type="ECO:0000313" key="5">
    <source>
        <dbReference type="EMBL" id="BAS01769.1"/>
    </source>
</evidence>
<evidence type="ECO:0000256" key="1">
    <source>
        <dbReference type="ARBA" id="ARBA00006857"/>
    </source>
</evidence>
<evidence type="ECO:0000256" key="4">
    <source>
        <dbReference type="RuleBase" id="RU000663"/>
    </source>
</evidence>
<dbReference type="GO" id="GO:0002181">
    <property type="term" value="P:cytoplasmic translation"/>
    <property type="evidence" value="ECO:0007669"/>
    <property type="project" value="TreeGrafter"/>
</dbReference>
<dbReference type="AlphaFoldDB" id="A0A0H5BQY7"/>
<dbReference type="SUPFAM" id="SSF54189">
    <property type="entry name" value="Ribosomal proteins S24e, L23 and L15e"/>
    <property type="match status" value="1"/>
</dbReference>
<dbReference type="SMART" id="SM01384">
    <property type="entry name" value="Ribosomal_L15e"/>
    <property type="match status" value="1"/>
</dbReference>
<dbReference type="InterPro" id="IPR024794">
    <property type="entry name" value="Rbsml_eL15_core_dom_sf"/>
</dbReference>
<comment type="similarity">
    <text evidence="1 4">Belongs to the eukaryotic ribosomal protein eL15 family.</text>
</comment>
<dbReference type="PANTHER" id="PTHR11847:SF4">
    <property type="entry name" value="LARGE RIBOSOMAL SUBUNIT PROTEIN EL15"/>
    <property type="match status" value="1"/>
</dbReference>
<protein>
    <recommendedName>
        <fullName evidence="4">Ribosomal protein L15</fullName>
    </recommendedName>
</protein>
<evidence type="ECO:0000256" key="2">
    <source>
        <dbReference type="ARBA" id="ARBA00022980"/>
    </source>
</evidence>
<dbReference type="Gene3D" id="3.40.1120.10">
    <property type="entry name" value="Ribosomal protein l15e"/>
    <property type="match status" value="1"/>
</dbReference>
<keyword evidence="3 4" id="KW-0687">Ribonucleoprotein</keyword>